<name>A0A521BPF3_9BACL</name>
<dbReference type="SUPFAM" id="SSF52096">
    <property type="entry name" value="ClpP/crotonase"/>
    <property type="match status" value="1"/>
</dbReference>
<dbReference type="AlphaFoldDB" id="A0A521BPF3"/>
<sequence>MKTLLTEEKNGVGWVFFNRPERRNAVNFQMMEEMETTINRWQEESSIKVLVFTGDEQTFVSGGDLAEFHQLRTEQEIYPVMFRMGQLLKSIRHFGKPTVAAVRGIALGGGCELAASCDFRVASERARFGFIQSRLGITTGWGGGSRLLEQLPRSKALYLLLSGEHVDADQLFQWGWIYQLFSEAHFLDSVQSFAESISQAPVEVLKAYMDIADHRKKEESNEALEARHCAQLWETEEHRRAVNEFFSRSSKTK</sequence>
<dbReference type="PANTHER" id="PTHR11941:SF54">
    <property type="entry name" value="ENOYL-COA HYDRATASE, MITOCHONDRIAL"/>
    <property type="match status" value="1"/>
</dbReference>
<dbReference type="CDD" id="cd06558">
    <property type="entry name" value="crotonase-like"/>
    <property type="match status" value="1"/>
</dbReference>
<dbReference type="GO" id="GO:0006635">
    <property type="term" value="P:fatty acid beta-oxidation"/>
    <property type="evidence" value="ECO:0007669"/>
    <property type="project" value="TreeGrafter"/>
</dbReference>
<dbReference type="Gene3D" id="3.90.226.10">
    <property type="entry name" value="2-enoyl-CoA Hydratase, Chain A, domain 1"/>
    <property type="match status" value="1"/>
</dbReference>
<accession>A0A521BPF3</accession>
<dbReference type="Proteomes" id="UP000315636">
    <property type="component" value="Unassembled WGS sequence"/>
</dbReference>
<dbReference type="OrthoDB" id="9775794at2"/>
<gene>
    <name evidence="1" type="ORF">SAMN06264849_102214</name>
</gene>
<reference evidence="1 2" key="1">
    <citation type="submission" date="2017-05" db="EMBL/GenBank/DDBJ databases">
        <authorList>
            <person name="Varghese N."/>
            <person name="Submissions S."/>
        </authorList>
    </citation>
    <scope>NUCLEOTIDE SEQUENCE [LARGE SCALE GENOMIC DNA]</scope>
    <source>
        <strain evidence="1 2">DSM 45474</strain>
    </source>
</reference>
<dbReference type="RefSeq" id="WP_142504517.1">
    <property type="nucleotide sequence ID" value="NZ_FXTI01000002.1"/>
</dbReference>
<keyword evidence="2" id="KW-1185">Reference proteome</keyword>
<dbReference type="GO" id="GO:0003824">
    <property type="term" value="F:catalytic activity"/>
    <property type="evidence" value="ECO:0007669"/>
    <property type="project" value="UniProtKB-ARBA"/>
</dbReference>
<evidence type="ECO:0000313" key="1">
    <source>
        <dbReference type="EMBL" id="SMO48440.1"/>
    </source>
</evidence>
<dbReference type="InterPro" id="IPR001753">
    <property type="entry name" value="Enoyl-CoA_hydra/iso"/>
</dbReference>
<protein>
    <submittedName>
        <fullName evidence="1">Enoyl-CoA hydratase/carnithine racemase</fullName>
    </submittedName>
</protein>
<proteinExistence type="predicted"/>
<organism evidence="1 2">
    <name type="scientific">Melghirimyces algeriensis</name>
    <dbReference type="NCBI Taxonomy" id="910412"/>
    <lineage>
        <taxon>Bacteria</taxon>
        <taxon>Bacillati</taxon>
        <taxon>Bacillota</taxon>
        <taxon>Bacilli</taxon>
        <taxon>Bacillales</taxon>
        <taxon>Thermoactinomycetaceae</taxon>
        <taxon>Melghirimyces</taxon>
    </lineage>
</organism>
<dbReference type="EMBL" id="FXTI01000002">
    <property type="protein sequence ID" value="SMO48440.1"/>
    <property type="molecule type" value="Genomic_DNA"/>
</dbReference>
<dbReference type="PANTHER" id="PTHR11941">
    <property type="entry name" value="ENOYL-COA HYDRATASE-RELATED"/>
    <property type="match status" value="1"/>
</dbReference>
<evidence type="ECO:0000313" key="2">
    <source>
        <dbReference type="Proteomes" id="UP000315636"/>
    </source>
</evidence>
<dbReference type="Pfam" id="PF00378">
    <property type="entry name" value="ECH_1"/>
    <property type="match status" value="1"/>
</dbReference>
<dbReference type="InterPro" id="IPR029045">
    <property type="entry name" value="ClpP/crotonase-like_dom_sf"/>
</dbReference>